<evidence type="ECO:0008006" key="4">
    <source>
        <dbReference type="Google" id="ProtNLM"/>
    </source>
</evidence>
<reference evidence="2 3" key="1">
    <citation type="submission" date="2020-05" db="EMBL/GenBank/DDBJ databases">
        <title>Genome Sequencing of Type Strains.</title>
        <authorList>
            <person name="Lemaire J.F."/>
            <person name="Inderbitzin P."/>
            <person name="Gregorio O.A."/>
            <person name="Collins S.B."/>
            <person name="Wespe N."/>
            <person name="Knight-Connoni V."/>
        </authorList>
    </citation>
    <scope>NUCLEOTIDE SEQUENCE [LARGE SCALE GENOMIC DNA]</scope>
    <source>
        <strain evidence="2 3">DSM 19942</strain>
    </source>
</reference>
<sequence length="190" mass="21378">MNIYTTTSLLLVIILLSGCTVKGPLSKFAEGQSTQTPSEQEPIVKEQVTTSKDEEIQEETHAPQVTLKTLDEIGIEVATFLRNVDYTKEKPFSTPKLKYLSPGMLAQLDKDKNHQIQIATLKKRKIEVQNLKVIKSSVNIEDTTASIRIRGSEKGTELGKDFKRGLQISVSFFRESTEQWVVSDIVFTNF</sequence>
<dbReference type="Proteomes" id="UP000577724">
    <property type="component" value="Unassembled WGS sequence"/>
</dbReference>
<accession>A0ABX2MGK7</accession>
<dbReference type="EMBL" id="JABMCC010000089">
    <property type="protein sequence ID" value="NUU53036.1"/>
    <property type="molecule type" value="Genomic_DNA"/>
</dbReference>
<comment type="caution">
    <text evidence="2">The sequence shown here is derived from an EMBL/GenBank/DDBJ whole genome shotgun (WGS) entry which is preliminary data.</text>
</comment>
<evidence type="ECO:0000313" key="3">
    <source>
        <dbReference type="Proteomes" id="UP000577724"/>
    </source>
</evidence>
<organism evidence="2 3">
    <name type="scientific">Paenibacillus taichungensis</name>
    <dbReference type="NCBI Taxonomy" id="484184"/>
    <lineage>
        <taxon>Bacteria</taxon>
        <taxon>Bacillati</taxon>
        <taxon>Bacillota</taxon>
        <taxon>Bacilli</taxon>
        <taxon>Bacillales</taxon>
        <taxon>Paenibacillaceae</taxon>
        <taxon>Paenibacillus</taxon>
    </lineage>
</organism>
<keyword evidence="3" id="KW-1185">Reference proteome</keyword>
<evidence type="ECO:0000313" key="2">
    <source>
        <dbReference type="EMBL" id="NUU53036.1"/>
    </source>
</evidence>
<feature type="region of interest" description="Disordered" evidence="1">
    <location>
        <begin position="30"/>
        <end position="60"/>
    </location>
</feature>
<proteinExistence type="predicted"/>
<dbReference type="GeneID" id="97129627"/>
<evidence type="ECO:0000256" key="1">
    <source>
        <dbReference type="SAM" id="MobiDB-lite"/>
    </source>
</evidence>
<dbReference type="RefSeq" id="WP_175380836.1">
    <property type="nucleotide sequence ID" value="NZ_CBCRYD010000030.1"/>
</dbReference>
<gene>
    <name evidence="2" type="ORF">HP548_02855</name>
</gene>
<protein>
    <recommendedName>
        <fullName evidence="4">Lipoprotein</fullName>
    </recommendedName>
</protein>
<feature type="compositionally biased region" description="Basic and acidic residues" evidence="1">
    <location>
        <begin position="51"/>
        <end position="60"/>
    </location>
</feature>
<name>A0ABX2MGK7_9BACL</name>